<dbReference type="Proteomes" id="UP000310200">
    <property type="component" value="Unassembled WGS sequence"/>
</dbReference>
<keyword evidence="2" id="KW-0282">Flagellum</keyword>
<gene>
    <name evidence="2" type="ORF">DBV15_12922</name>
</gene>
<evidence type="ECO:0000313" key="3">
    <source>
        <dbReference type="Proteomes" id="UP000310200"/>
    </source>
</evidence>
<organism evidence="2 3">
    <name type="scientific">Temnothorax longispinosus</name>
    <dbReference type="NCBI Taxonomy" id="300112"/>
    <lineage>
        <taxon>Eukaryota</taxon>
        <taxon>Metazoa</taxon>
        <taxon>Ecdysozoa</taxon>
        <taxon>Arthropoda</taxon>
        <taxon>Hexapoda</taxon>
        <taxon>Insecta</taxon>
        <taxon>Pterygota</taxon>
        <taxon>Neoptera</taxon>
        <taxon>Endopterygota</taxon>
        <taxon>Hymenoptera</taxon>
        <taxon>Apocrita</taxon>
        <taxon>Aculeata</taxon>
        <taxon>Formicoidea</taxon>
        <taxon>Formicidae</taxon>
        <taxon>Myrmicinae</taxon>
        <taxon>Temnothorax</taxon>
    </lineage>
</organism>
<reference evidence="2 3" key="1">
    <citation type="journal article" date="2019" name="Philos. Trans. R. Soc. Lond., B, Biol. Sci.">
        <title>Ant behaviour and brain gene expression of defending hosts depend on the ecological success of the intruding social parasite.</title>
        <authorList>
            <person name="Kaur R."/>
            <person name="Stoldt M."/>
            <person name="Jongepier E."/>
            <person name="Feldmeyer B."/>
            <person name="Menzel F."/>
            <person name="Bornberg-Bauer E."/>
            <person name="Foitzik S."/>
        </authorList>
    </citation>
    <scope>NUCLEOTIDE SEQUENCE [LARGE SCALE GENOMIC DNA]</scope>
    <source>
        <tissue evidence="2">Whole body</tissue>
    </source>
</reference>
<proteinExistence type="predicted"/>
<sequence>MVEEGIRTESDHVPLEVELTGPRVMETGRRKKEMELERSDWTEEGKREYHEKCEG</sequence>
<comment type="caution">
    <text evidence="2">The sequence shown here is derived from an EMBL/GenBank/DDBJ whole genome shotgun (WGS) entry which is preliminary data.</text>
</comment>
<accession>A0A4S2KUK0</accession>
<name>A0A4S2KUK0_9HYME</name>
<feature type="non-terminal residue" evidence="2">
    <location>
        <position position="55"/>
    </location>
</feature>
<dbReference type="EMBL" id="QBLH01001464">
    <property type="protein sequence ID" value="TGZ51728.1"/>
    <property type="molecule type" value="Genomic_DNA"/>
</dbReference>
<dbReference type="AlphaFoldDB" id="A0A4S2KUK0"/>
<keyword evidence="2" id="KW-0966">Cell projection</keyword>
<feature type="region of interest" description="Disordered" evidence="1">
    <location>
        <begin position="29"/>
        <end position="55"/>
    </location>
</feature>
<keyword evidence="2" id="KW-0969">Cilium</keyword>
<keyword evidence="3" id="KW-1185">Reference proteome</keyword>
<protein>
    <submittedName>
        <fullName evidence="2">Flagellar attachment zone 1-like protein</fullName>
    </submittedName>
</protein>
<evidence type="ECO:0000313" key="2">
    <source>
        <dbReference type="EMBL" id="TGZ51728.1"/>
    </source>
</evidence>
<evidence type="ECO:0000256" key="1">
    <source>
        <dbReference type="SAM" id="MobiDB-lite"/>
    </source>
</evidence>